<feature type="transmembrane region" description="Helical" evidence="1">
    <location>
        <begin position="146"/>
        <end position="170"/>
    </location>
</feature>
<evidence type="ECO:0000256" key="1">
    <source>
        <dbReference type="SAM" id="Phobius"/>
    </source>
</evidence>
<dbReference type="Pfam" id="PF24800">
    <property type="entry name" value="DUF7702"/>
    <property type="match status" value="1"/>
</dbReference>
<keyword evidence="4" id="KW-1185">Reference proteome</keyword>
<dbReference type="EMBL" id="DF933811">
    <property type="protein sequence ID" value="GAM34684.1"/>
    <property type="molecule type" value="Genomic_DNA"/>
</dbReference>
<dbReference type="InterPro" id="IPR056119">
    <property type="entry name" value="DUF7702"/>
</dbReference>
<evidence type="ECO:0000313" key="3">
    <source>
        <dbReference type="EMBL" id="GAM34684.1"/>
    </source>
</evidence>
<name>A0A6V8H5R3_TALPI</name>
<comment type="caution">
    <text evidence="3">The sequence shown here is derived from an EMBL/GenBank/DDBJ whole genome shotgun (WGS) entry which is preliminary data.</text>
</comment>
<gene>
    <name evidence="3" type="ORF">TCE0_015f02417</name>
</gene>
<feature type="transmembrane region" description="Helical" evidence="1">
    <location>
        <begin position="116"/>
        <end position="134"/>
    </location>
</feature>
<feature type="transmembrane region" description="Helical" evidence="1">
    <location>
        <begin position="182"/>
        <end position="205"/>
    </location>
</feature>
<keyword evidence="1" id="KW-0472">Membrane</keyword>
<feature type="transmembrane region" description="Helical" evidence="1">
    <location>
        <begin position="217"/>
        <end position="238"/>
    </location>
</feature>
<dbReference type="AlphaFoldDB" id="A0A6V8H5R3"/>
<feature type="transmembrane region" description="Helical" evidence="1">
    <location>
        <begin position="41"/>
        <end position="61"/>
    </location>
</feature>
<proteinExistence type="predicted"/>
<protein>
    <recommendedName>
        <fullName evidence="2">DUF7702 domain-containing protein</fullName>
    </recommendedName>
</protein>
<organism evidence="3 4">
    <name type="scientific">Talaromyces pinophilus</name>
    <name type="common">Penicillium pinophilum</name>
    <dbReference type="NCBI Taxonomy" id="128442"/>
    <lineage>
        <taxon>Eukaryota</taxon>
        <taxon>Fungi</taxon>
        <taxon>Dikarya</taxon>
        <taxon>Ascomycota</taxon>
        <taxon>Pezizomycotina</taxon>
        <taxon>Eurotiomycetes</taxon>
        <taxon>Eurotiomycetidae</taxon>
        <taxon>Eurotiales</taxon>
        <taxon>Trichocomaceae</taxon>
        <taxon>Talaromyces</taxon>
        <taxon>Talaromyces sect. Talaromyces</taxon>
    </lineage>
</organism>
<reference evidence="4" key="1">
    <citation type="journal article" date="2015" name="Genome Announc.">
        <title>Draft genome sequence of Talaromyces cellulolyticus strain Y-94, a source of lignocellulosic biomass-degrading enzymes.</title>
        <authorList>
            <person name="Fujii T."/>
            <person name="Koike H."/>
            <person name="Sawayama S."/>
            <person name="Yano S."/>
            <person name="Inoue H."/>
        </authorList>
    </citation>
    <scope>NUCLEOTIDE SEQUENCE [LARGE SCALE GENOMIC DNA]</scope>
    <source>
        <strain evidence="4">Y-94</strain>
    </source>
</reference>
<evidence type="ECO:0000313" key="4">
    <source>
        <dbReference type="Proteomes" id="UP000053095"/>
    </source>
</evidence>
<dbReference type="Proteomes" id="UP000053095">
    <property type="component" value="Unassembled WGS sequence"/>
</dbReference>
<dbReference type="PANTHER" id="PTHR42109:SF2">
    <property type="entry name" value="INTEGRAL MEMBRANE PROTEIN"/>
    <property type="match status" value="1"/>
</dbReference>
<keyword evidence="1" id="KW-0812">Transmembrane</keyword>
<keyword evidence="1" id="KW-1133">Transmembrane helix</keyword>
<feature type="transmembrane region" description="Helical" evidence="1">
    <location>
        <begin position="12"/>
        <end position="29"/>
    </location>
</feature>
<dbReference type="PANTHER" id="PTHR42109">
    <property type="entry name" value="UNPLACED GENOMIC SCAFFOLD UM_SCAF_CONTIG_1.265, WHOLE GENOME SHOTGUN SEQUENCE"/>
    <property type="match status" value="1"/>
</dbReference>
<sequence>MLNEHSKVSIAQIAFYGPAVIAAAALLFFRRAIRALPRFPWVVLLIFTLVRLAGGIVVILYENQPSSNGLLVATLILLNVGVFPCIAATIGLINIITFIDFRRNKILTKTIVCSRLLFLAGVAVLITGGCLQGSDSLDDQETGTKLVRIGYCIVTVFVASLLSFQLFFWARKSKLSHTSFKVLSSASLAMPFFTVRLTYAFLSIYRQDQTWNSLTGPVAPFIVMALLMEYCVLLIYLYTGYKISYPEEHATRIAGQAIELKS</sequence>
<feature type="domain" description="DUF7702" evidence="2">
    <location>
        <begin position="2"/>
        <end position="243"/>
    </location>
</feature>
<feature type="transmembrane region" description="Helical" evidence="1">
    <location>
        <begin position="73"/>
        <end position="96"/>
    </location>
</feature>
<evidence type="ECO:0000259" key="2">
    <source>
        <dbReference type="Pfam" id="PF24800"/>
    </source>
</evidence>
<accession>A0A6V8H5R3</accession>